<feature type="transmembrane region" description="Helical" evidence="1">
    <location>
        <begin position="221"/>
        <end position="242"/>
    </location>
</feature>
<feature type="transmembrane region" description="Helical" evidence="1">
    <location>
        <begin position="107"/>
        <end position="136"/>
    </location>
</feature>
<dbReference type="Proteomes" id="UP000030004">
    <property type="component" value="Unassembled WGS sequence"/>
</dbReference>
<reference evidence="3 4" key="1">
    <citation type="journal article" date="2015" name="Antonie Van Leeuwenhoek">
        <title>Pseudooceanicola atlanticus gen. nov. sp. nov., isolated from surface seawater of the Atlantic Ocean and reclassification of Oceanicola batsensis, Oceanicola marinus, Oceanicola nitratireducens, Oceanicola nanhaiensis, Oceanicola antarcticus and Oceanicola flagellatus, as Pseudooceanicola batsensis comb. nov., Pseudooceanicola marinus comb. nov., Pseudooceanicola nitratireducens comb. nov., Pseudooceanicola nanhaiensis comb. nov., Pseudooceanicola antarcticus comb. nov., and Pseudooceanicola flagellatus comb. nov.</title>
        <authorList>
            <person name="Lai Q."/>
            <person name="Li G."/>
            <person name="Liu X."/>
            <person name="Du Y."/>
            <person name="Sun F."/>
            <person name="Shao Z."/>
        </authorList>
    </citation>
    <scope>NUCLEOTIDE SEQUENCE [LARGE SCALE GENOMIC DNA]</scope>
    <source>
        <strain evidence="3 4">22II-s11g</strain>
    </source>
</reference>
<gene>
    <name evidence="3" type="ORF">ATO9_12275</name>
</gene>
<dbReference type="PANTHER" id="PTHR22911">
    <property type="entry name" value="ACYL-MALONYL CONDENSING ENZYME-RELATED"/>
    <property type="match status" value="1"/>
</dbReference>
<feature type="transmembrane region" description="Helical" evidence="1">
    <location>
        <begin position="248"/>
        <end position="270"/>
    </location>
</feature>
<keyword evidence="1" id="KW-1133">Transmembrane helix</keyword>
<keyword evidence="4" id="KW-1185">Reference proteome</keyword>
<evidence type="ECO:0000313" key="4">
    <source>
        <dbReference type="Proteomes" id="UP000030004"/>
    </source>
</evidence>
<comment type="caution">
    <text evidence="3">The sequence shown here is derived from an EMBL/GenBank/DDBJ whole genome shotgun (WGS) entry which is preliminary data.</text>
</comment>
<sequence>MDAWIIYTLGAVVFQTARFMLQKVMASSGLSAGGATMARFVYSAPIVWVATAIILADWPSFGAGYWLYAVAGGLAQILGTVCVVLLFQSRNFAVGITLKKSEVLLTVLVGIVILGEGVSWAGFAAMVLGVLGVLFLSDPPKVEGASWWSILTGRAVVLGVVSGLFFAISAVSYRGATLAVEGEPWLRALIALSGVLLVQNLCLGAWLLVREPGEITRVAKAWRRASWIGLTSLGGSFCWFSAFSLQNAGYVFALGQLEVILSLFASVLFFHERVTRKEVVGITLITVSVIVLVAVT</sequence>
<dbReference type="AlphaFoldDB" id="A0A0A0EBY2"/>
<protein>
    <submittedName>
        <fullName evidence="3">Membrane protein</fullName>
    </submittedName>
</protein>
<feature type="domain" description="EamA" evidence="2">
    <location>
        <begin position="155"/>
        <end position="293"/>
    </location>
</feature>
<organism evidence="3 4">
    <name type="scientific">Pseudooceanicola atlanticus</name>
    <dbReference type="NCBI Taxonomy" id="1461694"/>
    <lineage>
        <taxon>Bacteria</taxon>
        <taxon>Pseudomonadati</taxon>
        <taxon>Pseudomonadota</taxon>
        <taxon>Alphaproteobacteria</taxon>
        <taxon>Rhodobacterales</taxon>
        <taxon>Paracoccaceae</taxon>
        <taxon>Pseudooceanicola</taxon>
    </lineage>
</organism>
<evidence type="ECO:0000256" key="1">
    <source>
        <dbReference type="SAM" id="Phobius"/>
    </source>
</evidence>
<dbReference type="OrthoDB" id="5243804at2"/>
<dbReference type="PANTHER" id="PTHR22911:SF137">
    <property type="entry name" value="SOLUTE CARRIER FAMILY 35 MEMBER G2-RELATED"/>
    <property type="match status" value="1"/>
</dbReference>
<accession>A0A0A0EBY2</accession>
<dbReference type="STRING" id="1461694.ATO9_12275"/>
<keyword evidence="1" id="KW-0812">Transmembrane</keyword>
<dbReference type="Pfam" id="PF00892">
    <property type="entry name" value="EamA"/>
    <property type="match status" value="1"/>
</dbReference>
<feature type="transmembrane region" description="Helical" evidence="1">
    <location>
        <begin position="36"/>
        <end position="58"/>
    </location>
</feature>
<dbReference type="EMBL" id="AQQX01000004">
    <property type="protein sequence ID" value="KGM48411.1"/>
    <property type="molecule type" value="Genomic_DNA"/>
</dbReference>
<dbReference type="InterPro" id="IPR037185">
    <property type="entry name" value="EmrE-like"/>
</dbReference>
<dbReference type="InterPro" id="IPR000620">
    <property type="entry name" value="EamA_dom"/>
</dbReference>
<evidence type="ECO:0000259" key="2">
    <source>
        <dbReference type="Pfam" id="PF00892"/>
    </source>
</evidence>
<name>A0A0A0EBY2_9RHOB</name>
<dbReference type="GO" id="GO:0016020">
    <property type="term" value="C:membrane"/>
    <property type="evidence" value="ECO:0007669"/>
    <property type="project" value="InterPro"/>
</dbReference>
<feature type="transmembrane region" description="Helical" evidence="1">
    <location>
        <begin position="185"/>
        <end position="209"/>
    </location>
</feature>
<feature type="transmembrane region" description="Helical" evidence="1">
    <location>
        <begin position="65"/>
        <end position="87"/>
    </location>
</feature>
<dbReference type="SUPFAM" id="SSF103481">
    <property type="entry name" value="Multidrug resistance efflux transporter EmrE"/>
    <property type="match status" value="2"/>
</dbReference>
<proteinExistence type="predicted"/>
<dbReference type="eggNOG" id="COG0697">
    <property type="taxonomic scope" value="Bacteria"/>
</dbReference>
<dbReference type="RefSeq" id="WP_043749165.1">
    <property type="nucleotide sequence ID" value="NZ_CP051248.1"/>
</dbReference>
<keyword evidence="1" id="KW-0472">Membrane</keyword>
<evidence type="ECO:0000313" key="3">
    <source>
        <dbReference type="EMBL" id="KGM48411.1"/>
    </source>
</evidence>
<feature type="transmembrane region" description="Helical" evidence="1">
    <location>
        <begin position="279"/>
        <end position="295"/>
    </location>
</feature>
<feature type="transmembrane region" description="Helical" evidence="1">
    <location>
        <begin position="148"/>
        <end position="173"/>
    </location>
</feature>